<proteinExistence type="predicted"/>
<accession>A0A4P9VWB2</accession>
<dbReference type="PANTHER" id="PTHR31313">
    <property type="entry name" value="TY1 ENHANCER ACTIVATOR"/>
    <property type="match status" value="1"/>
</dbReference>
<feature type="compositionally biased region" description="Acidic residues" evidence="8">
    <location>
        <begin position="26"/>
        <end position="50"/>
    </location>
</feature>
<sequence>MSTTKLTAASEQPPTNADPAAAQLQDEIDYENDPDDDEDDDESREDDDNDNATATATLGKRTRTMRACDSWSVSLFPPLATSCMEVGSRRKRVKCTGQLPCASCFAFKDTCTYTPSARKRPAVSIQSEKKSAISVLETRLRTVEGLLTGLVHPSPASPPPDEDIKDAEEASSAGASADLPFLPPPPSSLSDFRHLPPPALTRFDPFVPPPGSSRVALVREVGSKRFLFYGGTSNASNAMWRKSPRFQDGVLSIPVTRDGNSPHPPPSTSYTPQELETIPCTAELVFYLVDIYFTHLHPFFPMINRKQFMKQLTDKRKRQNGVWSFYLLLNCMLALVTQYTAELNARGVTSSEEFHNAFFDRANALLTDNMEVPCLNTIQGLLLLCLCGFASRRGFNSWEFGGMAIRMAQEIGLHRKLSSVHDLSFTEAHVDTLRRTWFCAYIIDRYSSIATG</sequence>
<feature type="domain" description="Zn(2)-C6 fungal-type" evidence="9">
    <location>
        <begin position="89"/>
        <end position="119"/>
    </location>
</feature>
<evidence type="ECO:0000256" key="3">
    <source>
        <dbReference type="ARBA" id="ARBA00022833"/>
    </source>
</evidence>
<dbReference type="GO" id="GO:0008270">
    <property type="term" value="F:zinc ion binding"/>
    <property type="evidence" value="ECO:0007669"/>
    <property type="project" value="InterPro"/>
</dbReference>
<feature type="domain" description="Xylanolytic transcriptional activator regulatory" evidence="10">
    <location>
        <begin position="289"/>
        <end position="452"/>
    </location>
</feature>
<evidence type="ECO:0000256" key="7">
    <source>
        <dbReference type="ARBA" id="ARBA00023242"/>
    </source>
</evidence>
<keyword evidence="5" id="KW-0238">DNA-binding</keyword>
<evidence type="ECO:0000256" key="2">
    <source>
        <dbReference type="ARBA" id="ARBA00022723"/>
    </source>
</evidence>
<organism evidence="11 12">
    <name type="scientific">Blyttiomyces helicus</name>
    <dbReference type="NCBI Taxonomy" id="388810"/>
    <lineage>
        <taxon>Eukaryota</taxon>
        <taxon>Fungi</taxon>
        <taxon>Fungi incertae sedis</taxon>
        <taxon>Chytridiomycota</taxon>
        <taxon>Chytridiomycota incertae sedis</taxon>
        <taxon>Chytridiomycetes</taxon>
        <taxon>Chytridiomycetes incertae sedis</taxon>
        <taxon>Blyttiomyces</taxon>
    </lineage>
</organism>
<keyword evidence="3" id="KW-0862">Zinc</keyword>
<dbReference type="CDD" id="cd00067">
    <property type="entry name" value="GAL4"/>
    <property type="match status" value="1"/>
</dbReference>
<evidence type="ECO:0000256" key="1">
    <source>
        <dbReference type="ARBA" id="ARBA00004123"/>
    </source>
</evidence>
<dbReference type="OrthoDB" id="2406834at2759"/>
<dbReference type="InterPro" id="IPR036864">
    <property type="entry name" value="Zn2-C6_fun-type_DNA-bd_sf"/>
</dbReference>
<evidence type="ECO:0000256" key="4">
    <source>
        <dbReference type="ARBA" id="ARBA00023015"/>
    </source>
</evidence>
<comment type="subcellular location">
    <subcellularLocation>
        <location evidence="1">Nucleus</location>
    </subcellularLocation>
</comment>
<dbReference type="GO" id="GO:0003677">
    <property type="term" value="F:DNA binding"/>
    <property type="evidence" value="ECO:0007669"/>
    <property type="project" value="UniProtKB-KW"/>
</dbReference>
<evidence type="ECO:0000259" key="10">
    <source>
        <dbReference type="Pfam" id="PF04082"/>
    </source>
</evidence>
<dbReference type="GO" id="GO:0000981">
    <property type="term" value="F:DNA-binding transcription factor activity, RNA polymerase II-specific"/>
    <property type="evidence" value="ECO:0007669"/>
    <property type="project" value="InterPro"/>
</dbReference>
<evidence type="ECO:0000313" key="11">
    <source>
        <dbReference type="EMBL" id="RKO83442.1"/>
    </source>
</evidence>
<feature type="region of interest" description="Disordered" evidence="8">
    <location>
        <begin position="149"/>
        <end position="188"/>
    </location>
</feature>
<feature type="non-terminal residue" evidence="11">
    <location>
        <position position="452"/>
    </location>
</feature>
<dbReference type="Pfam" id="PF00172">
    <property type="entry name" value="Zn_clus"/>
    <property type="match status" value="1"/>
</dbReference>
<evidence type="ECO:0000256" key="8">
    <source>
        <dbReference type="SAM" id="MobiDB-lite"/>
    </source>
</evidence>
<evidence type="ECO:0000256" key="6">
    <source>
        <dbReference type="ARBA" id="ARBA00023163"/>
    </source>
</evidence>
<dbReference type="Gene3D" id="4.10.240.10">
    <property type="entry name" value="Zn(2)-C6 fungal-type DNA-binding domain"/>
    <property type="match status" value="1"/>
</dbReference>
<feature type="region of interest" description="Disordered" evidence="8">
    <location>
        <begin position="1"/>
        <end position="53"/>
    </location>
</feature>
<feature type="compositionally biased region" description="Polar residues" evidence="8">
    <location>
        <begin position="1"/>
        <end position="15"/>
    </location>
</feature>
<gene>
    <name evidence="11" type="ORF">BDK51DRAFT_32224</name>
</gene>
<dbReference type="InterPro" id="IPR051615">
    <property type="entry name" value="Transcr_Regulatory_Elem"/>
</dbReference>
<dbReference type="PANTHER" id="PTHR31313:SF81">
    <property type="entry name" value="TY1 ENHANCER ACTIVATOR"/>
    <property type="match status" value="1"/>
</dbReference>
<name>A0A4P9VWB2_9FUNG</name>
<dbReference type="GO" id="GO:0005634">
    <property type="term" value="C:nucleus"/>
    <property type="evidence" value="ECO:0007669"/>
    <property type="project" value="UniProtKB-SubCell"/>
</dbReference>
<dbReference type="CDD" id="cd12148">
    <property type="entry name" value="fungal_TF_MHR"/>
    <property type="match status" value="1"/>
</dbReference>
<feature type="compositionally biased region" description="Low complexity" evidence="8">
    <location>
        <begin position="170"/>
        <end position="180"/>
    </location>
</feature>
<dbReference type="Proteomes" id="UP000269721">
    <property type="component" value="Unassembled WGS sequence"/>
</dbReference>
<keyword evidence="12" id="KW-1185">Reference proteome</keyword>
<protein>
    <submittedName>
        <fullName evidence="11">Fungal-specific transcription factor domain-containing protein</fullName>
    </submittedName>
</protein>
<dbReference type="Pfam" id="PF04082">
    <property type="entry name" value="Fungal_trans"/>
    <property type="match status" value="1"/>
</dbReference>
<dbReference type="SUPFAM" id="SSF57701">
    <property type="entry name" value="Zn2/Cys6 DNA-binding domain"/>
    <property type="match status" value="1"/>
</dbReference>
<dbReference type="AlphaFoldDB" id="A0A4P9VWB2"/>
<dbReference type="InterPro" id="IPR001138">
    <property type="entry name" value="Zn2Cys6_DnaBD"/>
</dbReference>
<evidence type="ECO:0000313" key="12">
    <source>
        <dbReference type="Proteomes" id="UP000269721"/>
    </source>
</evidence>
<reference evidence="12" key="1">
    <citation type="journal article" date="2018" name="Nat. Microbiol.">
        <title>Leveraging single-cell genomics to expand the fungal tree of life.</title>
        <authorList>
            <person name="Ahrendt S.R."/>
            <person name="Quandt C.A."/>
            <person name="Ciobanu D."/>
            <person name="Clum A."/>
            <person name="Salamov A."/>
            <person name="Andreopoulos B."/>
            <person name="Cheng J.F."/>
            <person name="Woyke T."/>
            <person name="Pelin A."/>
            <person name="Henrissat B."/>
            <person name="Reynolds N.K."/>
            <person name="Benny G.L."/>
            <person name="Smith M.E."/>
            <person name="James T.Y."/>
            <person name="Grigoriev I.V."/>
        </authorList>
    </citation>
    <scope>NUCLEOTIDE SEQUENCE [LARGE SCALE GENOMIC DNA]</scope>
</reference>
<evidence type="ECO:0000256" key="5">
    <source>
        <dbReference type="ARBA" id="ARBA00023125"/>
    </source>
</evidence>
<dbReference type="GO" id="GO:0006351">
    <property type="term" value="P:DNA-templated transcription"/>
    <property type="evidence" value="ECO:0007669"/>
    <property type="project" value="InterPro"/>
</dbReference>
<dbReference type="InterPro" id="IPR007219">
    <property type="entry name" value="XnlR_reg_dom"/>
</dbReference>
<keyword evidence="6" id="KW-0804">Transcription</keyword>
<keyword evidence="7" id="KW-0539">Nucleus</keyword>
<dbReference type="EMBL" id="ML001238">
    <property type="protein sequence ID" value="RKO83442.1"/>
    <property type="molecule type" value="Genomic_DNA"/>
</dbReference>
<evidence type="ECO:0000259" key="9">
    <source>
        <dbReference type="Pfam" id="PF00172"/>
    </source>
</evidence>
<keyword evidence="4" id="KW-0805">Transcription regulation</keyword>
<keyword evidence="2" id="KW-0479">Metal-binding</keyword>